<protein>
    <submittedName>
        <fullName evidence="1">Deoxyribodipyrimidine photolyase-related protein</fullName>
    </submittedName>
</protein>
<dbReference type="STRING" id="550540.Fbal_2026"/>
<dbReference type="Gene3D" id="1.10.579.10">
    <property type="entry name" value="DNA Cyclobutane Dipyrimidine Photolyase, subunit A, domain 3"/>
    <property type="match status" value="1"/>
</dbReference>
<dbReference type="GeneID" id="67182235"/>
<dbReference type="OrthoDB" id="5288100at2"/>
<keyword evidence="2" id="KW-1185">Reference proteome</keyword>
<dbReference type="AlphaFoldDB" id="E1SU96"/>
<dbReference type="InterPro" id="IPR036134">
    <property type="entry name" value="Crypto/Photolyase_FAD-like_sf"/>
</dbReference>
<dbReference type="GO" id="GO:0016829">
    <property type="term" value="F:lyase activity"/>
    <property type="evidence" value="ECO:0007669"/>
    <property type="project" value="UniProtKB-KW"/>
</dbReference>
<evidence type="ECO:0000313" key="2">
    <source>
        <dbReference type="Proteomes" id="UP000006683"/>
    </source>
</evidence>
<dbReference type="Gene3D" id="1.25.40.80">
    <property type="match status" value="1"/>
</dbReference>
<dbReference type="InterPro" id="IPR014729">
    <property type="entry name" value="Rossmann-like_a/b/a_fold"/>
</dbReference>
<dbReference type="InterPro" id="IPR052551">
    <property type="entry name" value="UV-DNA_repair_photolyase"/>
</dbReference>
<dbReference type="Pfam" id="PF04244">
    <property type="entry name" value="DPRP"/>
    <property type="match status" value="1"/>
</dbReference>
<keyword evidence="1" id="KW-0456">Lyase</keyword>
<dbReference type="SUPFAM" id="SSF48173">
    <property type="entry name" value="Cryptochrome/photolyase FAD-binding domain"/>
    <property type="match status" value="1"/>
</dbReference>
<dbReference type="RefSeq" id="WP_013345535.1">
    <property type="nucleotide sequence ID" value="NC_014541.1"/>
</dbReference>
<dbReference type="eggNOG" id="COG3046">
    <property type="taxonomic scope" value="Bacteria"/>
</dbReference>
<dbReference type="KEGG" id="fbl:Fbal_2026"/>
<dbReference type="HOGENOM" id="CLU_031632_1_0_6"/>
<dbReference type="Gene3D" id="1.10.10.1710">
    <property type="entry name" value="Deoxyribodipyrimidine photolyase-related"/>
    <property type="match status" value="1"/>
</dbReference>
<organism evidence="1 2">
    <name type="scientific">Ferrimonas balearica (strain DSM 9799 / CCM 4581 / KCTC 23876 / PAT)</name>
    <dbReference type="NCBI Taxonomy" id="550540"/>
    <lineage>
        <taxon>Bacteria</taxon>
        <taxon>Pseudomonadati</taxon>
        <taxon>Pseudomonadota</taxon>
        <taxon>Gammaproteobacteria</taxon>
        <taxon>Alteromonadales</taxon>
        <taxon>Ferrimonadaceae</taxon>
        <taxon>Ferrimonas</taxon>
    </lineage>
</organism>
<proteinExistence type="predicted"/>
<evidence type="ECO:0000313" key="1">
    <source>
        <dbReference type="EMBL" id="ADN76229.1"/>
    </source>
</evidence>
<sequence>MTHTLRLILGDQLNADHSWFRQRDDGVLYLIAELHQETGYVRHHIQKVCAFFAAMKAFSETLSQDGHRVRYLTLDDTAGVDDLPALLQQQIDQTGALQLEYQRPDEYRLLAQLADMSLSVPSQPCDTEHFLLPFDEIDRHFQRDKAHRMETFYRKMRQRFDLLMEGNKPLGGKWNYDPLNRHALKPGDWDSIPQPLLFANPVDEIIDRLSRHRVDTIGTLSGPLLWPVNREQARQLLAHFCHHCLPGFGRFQDALTGQAPHRWSLFHARLSFALNTKLLHPMEVLDAAIRAFKQNDGIDLAQIEGFVRQILGWREYVRGIYWANMPGYETRNHFAAHRALPSWFWTGDTKMACLHHAISQSLEYAYAHHIQRLMVTGTFALLIGADPDEVDAWYLGIYIDAIEWVELPNTRGMSQYADGGLLASKPYAASGNYINKMSDYCQQCHYDVKAKTTENACPLNSLYWHFMDRHDRELARNPRIGMVYRSWDNQPQSQRDAVLARANWCLEHIDSL</sequence>
<gene>
    <name evidence="1" type="ordered locus">Fbal_2026</name>
</gene>
<dbReference type="Gene3D" id="3.40.50.620">
    <property type="entry name" value="HUPs"/>
    <property type="match status" value="1"/>
</dbReference>
<dbReference type="EMBL" id="CP002209">
    <property type="protein sequence ID" value="ADN76229.1"/>
    <property type="molecule type" value="Genomic_DNA"/>
</dbReference>
<dbReference type="PANTHER" id="PTHR38657:SF1">
    <property type="entry name" value="SLR1343 PROTEIN"/>
    <property type="match status" value="1"/>
</dbReference>
<dbReference type="PANTHER" id="PTHR38657">
    <property type="entry name" value="SLR1343 PROTEIN"/>
    <property type="match status" value="1"/>
</dbReference>
<dbReference type="InterPro" id="IPR007357">
    <property type="entry name" value="PhrB-like"/>
</dbReference>
<reference evidence="1 2" key="1">
    <citation type="journal article" date="2010" name="Stand. Genomic Sci.">
        <title>Complete genome sequence of Ferrimonas balearica type strain (PAT).</title>
        <authorList>
            <person name="Nolan M."/>
            <person name="Sikorski J."/>
            <person name="Davenport K."/>
            <person name="Lucas S."/>
            <person name="Glavina Del Rio T."/>
            <person name="Tice H."/>
            <person name="Cheng J."/>
            <person name="Goodwin L."/>
            <person name="Pitluck S."/>
            <person name="Liolios K."/>
            <person name="Ivanova N."/>
            <person name="Mavromatis K."/>
            <person name="Ovchinnikova G."/>
            <person name="Pati A."/>
            <person name="Chen A."/>
            <person name="Palaniappan K."/>
            <person name="Land M."/>
            <person name="Hauser L."/>
            <person name="Chang Y."/>
            <person name="Jeffries C."/>
            <person name="Tapia R."/>
            <person name="Brettin T."/>
            <person name="Detter J."/>
            <person name="Han C."/>
            <person name="Yasawong M."/>
            <person name="Rohde M."/>
            <person name="Tindall B."/>
            <person name="Goker M."/>
            <person name="Woyke T."/>
            <person name="Bristow J."/>
            <person name="Eisen J."/>
            <person name="Markowitz V."/>
            <person name="Hugenholtz P."/>
            <person name="Kyrpides N."/>
            <person name="Klenk H."/>
            <person name="Lapidus A."/>
        </authorList>
    </citation>
    <scope>NUCLEOTIDE SEQUENCE [LARGE SCALE GENOMIC DNA]</scope>
    <source>
        <strain evidence="2">DSM 9799 / CCM 4581 / KCTC 23876 / PAT</strain>
    </source>
</reference>
<accession>E1SU96</accession>
<dbReference type="Proteomes" id="UP000006683">
    <property type="component" value="Chromosome"/>
</dbReference>
<name>E1SU96_FERBD</name>